<evidence type="ECO:0000256" key="6">
    <source>
        <dbReference type="ARBA" id="ARBA00022801"/>
    </source>
</evidence>
<evidence type="ECO:0000256" key="9">
    <source>
        <dbReference type="ARBA" id="ARBA00023204"/>
    </source>
</evidence>
<keyword evidence="9" id="KW-0234">DNA repair</keyword>
<evidence type="ECO:0000256" key="3">
    <source>
        <dbReference type="ARBA" id="ARBA00022723"/>
    </source>
</evidence>
<keyword evidence="11" id="KW-0511">Multifunctional enzyme</keyword>
<keyword evidence="16" id="KW-0540">Nuclease</keyword>
<dbReference type="GO" id="GO:0008534">
    <property type="term" value="F:oxidized purine nucleobase lesion DNA N-glycosylase activity"/>
    <property type="evidence" value="ECO:0007669"/>
    <property type="project" value="UniProtKB-EC"/>
</dbReference>
<dbReference type="InterPro" id="IPR000214">
    <property type="entry name" value="Znf_DNA_glyclase/AP_lyase"/>
</dbReference>
<dbReference type="SUPFAM" id="SSF46946">
    <property type="entry name" value="S13-like H2TH domain"/>
    <property type="match status" value="1"/>
</dbReference>
<name>A0ABT9PKQ1_9ACTO</name>
<evidence type="ECO:0000256" key="7">
    <source>
        <dbReference type="ARBA" id="ARBA00022833"/>
    </source>
</evidence>
<dbReference type="PROSITE" id="PS51066">
    <property type="entry name" value="ZF_FPG_2"/>
    <property type="match status" value="1"/>
</dbReference>
<accession>A0ABT9PKQ1</accession>
<organism evidence="16 17">
    <name type="scientific">Trueperella abortisuis</name>
    <dbReference type="NCBI Taxonomy" id="445930"/>
    <lineage>
        <taxon>Bacteria</taxon>
        <taxon>Bacillati</taxon>
        <taxon>Actinomycetota</taxon>
        <taxon>Actinomycetes</taxon>
        <taxon>Actinomycetales</taxon>
        <taxon>Actinomycetaceae</taxon>
        <taxon>Trueperella</taxon>
    </lineage>
</organism>
<feature type="domain" description="FPG-type" evidence="14">
    <location>
        <begin position="311"/>
        <end position="345"/>
    </location>
</feature>
<evidence type="ECO:0000313" key="16">
    <source>
        <dbReference type="EMBL" id="MDP9833302.1"/>
    </source>
</evidence>
<keyword evidence="4" id="KW-0227">DNA damage</keyword>
<evidence type="ECO:0000256" key="12">
    <source>
        <dbReference type="ARBA" id="ARBA00023295"/>
    </source>
</evidence>
<evidence type="ECO:0000256" key="10">
    <source>
        <dbReference type="ARBA" id="ARBA00023239"/>
    </source>
</evidence>
<evidence type="ECO:0000256" key="2">
    <source>
        <dbReference type="ARBA" id="ARBA00012720"/>
    </source>
</evidence>
<comment type="caution">
    <text evidence="16">The sequence shown here is derived from an EMBL/GenBank/DDBJ whole genome shotgun (WGS) entry which is preliminary data.</text>
</comment>
<keyword evidence="3" id="KW-0479">Metal-binding</keyword>
<keyword evidence="6 16" id="KW-0378">Hydrolase</keyword>
<proteinExistence type="inferred from homology"/>
<gene>
    <name evidence="16" type="ORF">J2S45_001981</name>
</gene>
<reference evidence="16 17" key="1">
    <citation type="submission" date="2023-07" db="EMBL/GenBank/DDBJ databases">
        <title>Sequencing the genomes of 1000 actinobacteria strains.</title>
        <authorList>
            <person name="Klenk H.-P."/>
        </authorList>
    </citation>
    <scope>NUCLEOTIDE SEQUENCE [LARGE SCALE GENOMIC DNA]</scope>
    <source>
        <strain evidence="16 17">DSM 19515</strain>
    </source>
</reference>
<dbReference type="SMART" id="SM00898">
    <property type="entry name" value="Fapy_DNA_glyco"/>
    <property type="match status" value="1"/>
</dbReference>
<dbReference type="EMBL" id="JAUSQL010000001">
    <property type="protein sequence ID" value="MDP9833302.1"/>
    <property type="molecule type" value="Genomic_DNA"/>
</dbReference>
<keyword evidence="7" id="KW-0862">Zinc</keyword>
<dbReference type="Proteomes" id="UP001230145">
    <property type="component" value="Unassembled WGS sequence"/>
</dbReference>
<evidence type="ECO:0000259" key="15">
    <source>
        <dbReference type="PROSITE" id="PS51068"/>
    </source>
</evidence>
<dbReference type="InterPro" id="IPR035937">
    <property type="entry name" value="FPG_N"/>
</dbReference>
<evidence type="ECO:0000256" key="4">
    <source>
        <dbReference type="ARBA" id="ARBA00022763"/>
    </source>
</evidence>
<dbReference type="GO" id="GO:0140078">
    <property type="term" value="F:class I DNA-(apurinic or apyrimidinic site) endonuclease activity"/>
    <property type="evidence" value="ECO:0007669"/>
    <property type="project" value="UniProtKB-EC"/>
</dbReference>
<evidence type="ECO:0000259" key="14">
    <source>
        <dbReference type="PROSITE" id="PS51066"/>
    </source>
</evidence>
<comment type="similarity">
    <text evidence="1">Belongs to the FPG family.</text>
</comment>
<dbReference type="Pfam" id="PF06831">
    <property type="entry name" value="H2TH"/>
    <property type="match status" value="1"/>
</dbReference>
<evidence type="ECO:0000256" key="13">
    <source>
        <dbReference type="PROSITE-ProRule" id="PRU00391"/>
    </source>
</evidence>
<dbReference type="SUPFAM" id="SSF81624">
    <property type="entry name" value="N-terminal domain of MutM-like DNA repair proteins"/>
    <property type="match status" value="1"/>
</dbReference>
<dbReference type="PANTHER" id="PTHR42697">
    <property type="entry name" value="ENDONUCLEASE 8"/>
    <property type="match status" value="1"/>
</dbReference>
<dbReference type="SUPFAM" id="SSF57716">
    <property type="entry name" value="Glucocorticoid receptor-like (DNA-binding domain)"/>
    <property type="match status" value="1"/>
</dbReference>
<dbReference type="PANTHER" id="PTHR42697:SF3">
    <property type="entry name" value="ENDONUCLEASE 8 1"/>
    <property type="match status" value="1"/>
</dbReference>
<evidence type="ECO:0000256" key="8">
    <source>
        <dbReference type="ARBA" id="ARBA00023125"/>
    </source>
</evidence>
<evidence type="ECO:0000256" key="1">
    <source>
        <dbReference type="ARBA" id="ARBA00009409"/>
    </source>
</evidence>
<keyword evidence="17" id="KW-1185">Reference proteome</keyword>
<dbReference type="InterPro" id="IPR015886">
    <property type="entry name" value="H2TH_FPG"/>
</dbReference>
<evidence type="ECO:0000256" key="11">
    <source>
        <dbReference type="ARBA" id="ARBA00023268"/>
    </source>
</evidence>
<keyword evidence="10 16" id="KW-0456">Lyase</keyword>
<keyword evidence="8" id="KW-0238">DNA-binding</keyword>
<protein>
    <recommendedName>
        <fullName evidence="2">DNA-(apurinic or apyrimidinic site) lyase</fullName>
        <ecNumber evidence="2">4.2.99.18</ecNumber>
    </recommendedName>
</protein>
<dbReference type="SMART" id="SM01232">
    <property type="entry name" value="H2TH"/>
    <property type="match status" value="1"/>
</dbReference>
<dbReference type="EC" id="4.2.99.18" evidence="2"/>
<keyword evidence="5 13" id="KW-0863">Zinc-finger</keyword>
<feature type="domain" description="Formamidopyrimidine-DNA glycosylase catalytic" evidence="15">
    <location>
        <begin position="2"/>
        <end position="116"/>
    </location>
</feature>
<dbReference type="PROSITE" id="PS51068">
    <property type="entry name" value="FPG_CAT"/>
    <property type="match status" value="1"/>
</dbReference>
<dbReference type="RefSeq" id="WP_307635298.1">
    <property type="nucleotide sequence ID" value="NZ_JAUSQL010000001.1"/>
</dbReference>
<keyword evidence="16" id="KW-0255">Endonuclease</keyword>
<sequence>MPEGHSIHRLALVLGELFAGQIVRASSPQGRFTAGADILDGSLILPAQAWGKHLFVPFVVGGQNAGAGSGRAGEHATQLPDAALDPDLLWLHVHLGLYGRWVFNGDAAFLSSRLLGAPHILIGEEATELRAAAPTAIHVTGPATTRASGPGNHDVEAWRPPAPRGAVRLRLLTEHGSADLSGPNQCAIKTGDEVAAVVGRLGPDPLRNAPGDRERFIELVRARRSPVGALVMNQSVAAGPGNIYRAESLFRAGIHPYRVGARVGVGRLADLWDDLVSLMGDGLTRGTIRTISPELAPAEPLPGDPEASRFAVYHRQGRTCLRCGATVREAEMQGRRLFWCPGCQH</sequence>
<evidence type="ECO:0000256" key="5">
    <source>
        <dbReference type="ARBA" id="ARBA00022771"/>
    </source>
</evidence>
<dbReference type="InterPro" id="IPR010979">
    <property type="entry name" value="Ribosomal_uS13-like_H2TH"/>
</dbReference>
<evidence type="ECO:0000313" key="17">
    <source>
        <dbReference type="Proteomes" id="UP001230145"/>
    </source>
</evidence>
<dbReference type="Gene3D" id="1.10.8.50">
    <property type="match status" value="1"/>
</dbReference>
<dbReference type="InterPro" id="IPR012319">
    <property type="entry name" value="FPG_cat"/>
</dbReference>
<keyword evidence="12 16" id="KW-0326">Glycosidase</keyword>